<accession>A0A8T0F4I7</accession>
<dbReference type="AlphaFoldDB" id="A0A8T0F4I7"/>
<name>A0A8T0F4I7_ARGBR</name>
<protein>
    <submittedName>
        <fullName evidence="3">Uncharacterized protein</fullName>
    </submittedName>
</protein>
<keyword evidence="4" id="KW-1185">Reference proteome</keyword>
<reference evidence="3" key="2">
    <citation type="submission" date="2020-06" db="EMBL/GenBank/DDBJ databases">
        <authorList>
            <person name="Sheffer M."/>
        </authorList>
    </citation>
    <scope>NUCLEOTIDE SEQUENCE</scope>
</reference>
<feature type="signal peptide" evidence="2">
    <location>
        <begin position="1"/>
        <end position="18"/>
    </location>
</feature>
<sequence>MKLFSIVLLSVLCYCCTGYPAVEGDLSEDLLLENGTSIDYWLDASNDTALNDSSSLNRHGFGKKVVNKVKEGIKTVKDKVKGGFNKVKDKIRDFKDKIGSKGGGSGGGYFRDNYDRDYDRDRYNRDYRRRGTYSGGTGITDPETAKWLGIGLGVFLVLSLLVIIVYYKVKSDF</sequence>
<organism evidence="3 4">
    <name type="scientific">Argiope bruennichi</name>
    <name type="common">Wasp spider</name>
    <name type="synonym">Aranea bruennichi</name>
    <dbReference type="NCBI Taxonomy" id="94029"/>
    <lineage>
        <taxon>Eukaryota</taxon>
        <taxon>Metazoa</taxon>
        <taxon>Ecdysozoa</taxon>
        <taxon>Arthropoda</taxon>
        <taxon>Chelicerata</taxon>
        <taxon>Arachnida</taxon>
        <taxon>Araneae</taxon>
        <taxon>Araneomorphae</taxon>
        <taxon>Entelegynae</taxon>
        <taxon>Araneoidea</taxon>
        <taxon>Araneidae</taxon>
        <taxon>Argiope</taxon>
    </lineage>
</organism>
<proteinExistence type="predicted"/>
<keyword evidence="1" id="KW-1133">Transmembrane helix</keyword>
<keyword evidence="2" id="KW-0732">Signal</keyword>
<dbReference type="Proteomes" id="UP000807504">
    <property type="component" value="Unassembled WGS sequence"/>
</dbReference>
<evidence type="ECO:0000313" key="4">
    <source>
        <dbReference type="Proteomes" id="UP000807504"/>
    </source>
</evidence>
<evidence type="ECO:0000256" key="1">
    <source>
        <dbReference type="SAM" id="Phobius"/>
    </source>
</evidence>
<feature type="transmembrane region" description="Helical" evidence="1">
    <location>
        <begin position="147"/>
        <end position="167"/>
    </location>
</feature>
<dbReference type="EMBL" id="JABXBU010000015">
    <property type="protein sequence ID" value="KAF8786134.1"/>
    <property type="molecule type" value="Genomic_DNA"/>
</dbReference>
<evidence type="ECO:0000256" key="2">
    <source>
        <dbReference type="SAM" id="SignalP"/>
    </source>
</evidence>
<comment type="caution">
    <text evidence="3">The sequence shown here is derived from an EMBL/GenBank/DDBJ whole genome shotgun (WGS) entry which is preliminary data.</text>
</comment>
<keyword evidence="1" id="KW-0472">Membrane</keyword>
<keyword evidence="1" id="KW-0812">Transmembrane</keyword>
<gene>
    <name evidence="3" type="ORF">HNY73_007895</name>
</gene>
<evidence type="ECO:0000313" key="3">
    <source>
        <dbReference type="EMBL" id="KAF8786134.1"/>
    </source>
</evidence>
<feature type="chain" id="PRO_5035849555" evidence="2">
    <location>
        <begin position="19"/>
        <end position="173"/>
    </location>
</feature>
<reference evidence="3" key="1">
    <citation type="journal article" date="2020" name="bioRxiv">
        <title>Chromosome-level reference genome of the European wasp spider Argiope bruennichi: a resource for studies on range expansion and evolutionary adaptation.</title>
        <authorList>
            <person name="Sheffer M.M."/>
            <person name="Hoppe A."/>
            <person name="Krehenwinkel H."/>
            <person name="Uhl G."/>
            <person name="Kuss A.W."/>
            <person name="Jensen L."/>
            <person name="Jensen C."/>
            <person name="Gillespie R.G."/>
            <person name="Hoff K.J."/>
            <person name="Prost S."/>
        </authorList>
    </citation>
    <scope>NUCLEOTIDE SEQUENCE</scope>
</reference>